<dbReference type="Proteomes" id="UP000830115">
    <property type="component" value="Chromosome"/>
</dbReference>
<organism evidence="1 2">
    <name type="scientific">Streptomyces halobius</name>
    <dbReference type="NCBI Taxonomy" id="2879846"/>
    <lineage>
        <taxon>Bacteria</taxon>
        <taxon>Bacillati</taxon>
        <taxon>Actinomycetota</taxon>
        <taxon>Actinomycetes</taxon>
        <taxon>Kitasatosporales</taxon>
        <taxon>Streptomycetaceae</taxon>
        <taxon>Streptomyces</taxon>
    </lineage>
</organism>
<proteinExistence type="predicted"/>
<dbReference type="EMBL" id="CP086322">
    <property type="protein sequence ID" value="UQA97081.1"/>
    <property type="molecule type" value="Genomic_DNA"/>
</dbReference>
<name>A0ABY4ML77_9ACTN</name>
<protein>
    <submittedName>
        <fullName evidence="1">Uncharacterized protein</fullName>
    </submittedName>
</protein>
<dbReference type="RefSeq" id="WP_248867997.1">
    <property type="nucleotide sequence ID" value="NZ_CP086322.1"/>
</dbReference>
<reference evidence="1" key="1">
    <citation type="submission" date="2021-10" db="EMBL/GenBank/DDBJ databases">
        <title>Streptomyces nigrumlapis sp.nov.,an antimicrobial producing actinobacterium isolated from Black Gobi rocks.</title>
        <authorList>
            <person name="Wen Y."/>
            <person name="Zhang W."/>
            <person name="Liu X.G."/>
        </authorList>
    </citation>
    <scope>NUCLEOTIDE SEQUENCE</scope>
    <source>
        <strain evidence="1">ST13-2-2</strain>
    </source>
</reference>
<accession>A0ABY4ML77</accession>
<evidence type="ECO:0000313" key="2">
    <source>
        <dbReference type="Proteomes" id="UP000830115"/>
    </source>
</evidence>
<keyword evidence="2" id="KW-1185">Reference proteome</keyword>
<sequence length="142" mass="16547">MMSEIQVQEAPLLLLRMVPETAQYIAEMYEMPASEAVGTEDVWYDLYQLLDEAFTRPIVQPELRKEAPDAELMGRCFEFVEILTRASSQYFTGAVYFQVLDALLEEEDLLERAIPFMREKTRKDTVQMLIGYENPVPEELLR</sequence>
<evidence type="ECO:0000313" key="1">
    <source>
        <dbReference type="EMBL" id="UQA97081.1"/>
    </source>
</evidence>
<gene>
    <name evidence="1" type="ORF">K9S39_39080</name>
</gene>